<evidence type="ECO:0000256" key="2">
    <source>
        <dbReference type="ARBA" id="ARBA00022694"/>
    </source>
</evidence>
<evidence type="ECO:0000256" key="7">
    <source>
        <dbReference type="RuleBase" id="RU003313"/>
    </source>
</evidence>
<keyword evidence="5 6" id="KW-0342">GTP-binding</keyword>
<evidence type="ECO:0000256" key="3">
    <source>
        <dbReference type="ARBA" id="ARBA00022741"/>
    </source>
</evidence>
<comment type="caution">
    <text evidence="6">Lacks conserved residue(s) required for the propagation of feature annotation.</text>
</comment>
<proteinExistence type="inferred from homology"/>
<dbReference type="CDD" id="cd14858">
    <property type="entry name" value="TrmE_N"/>
    <property type="match status" value="1"/>
</dbReference>
<evidence type="ECO:0000259" key="8">
    <source>
        <dbReference type="PROSITE" id="PS51709"/>
    </source>
</evidence>
<feature type="binding site" evidence="6">
    <location>
        <position position="127"/>
    </location>
    <ligand>
        <name>(6S)-5-formyl-5,6,7,8-tetrahydrofolate</name>
        <dbReference type="ChEBI" id="CHEBI:57457"/>
    </ligand>
</feature>
<dbReference type="NCBIfam" id="NF003661">
    <property type="entry name" value="PRK05291.1-3"/>
    <property type="match status" value="1"/>
</dbReference>
<organism evidence="9 10">
    <name type="scientific">Uliginosibacterium silvisoli</name>
    <dbReference type="NCBI Taxonomy" id="3114758"/>
    <lineage>
        <taxon>Bacteria</taxon>
        <taxon>Pseudomonadati</taxon>
        <taxon>Pseudomonadota</taxon>
        <taxon>Betaproteobacteria</taxon>
        <taxon>Rhodocyclales</taxon>
        <taxon>Zoogloeaceae</taxon>
        <taxon>Uliginosibacterium</taxon>
    </lineage>
</organism>
<feature type="binding site" evidence="6">
    <location>
        <position position="252"/>
    </location>
    <ligand>
        <name>K(+)</name>
        <dbReference type="ChEBI" id="CHEBI:29103"/>
    </ligand>
</feature>
<gene>
    <name evidence="6 9" type="primary">mnmE</name>
    <name evidence="6" type="synonym">trmE</name>
    <name evidence="9" type="ORF">VVD49_04910</name>
</gene>
<dbReference type="Proteomes" id="UP001331561">
    <property type="component" value="Unassembled WGS sequence"/>
</dbReference>
<comment type="subcellular location">
    <subcellularLocation>
        <location evidence="6">Cytoplasm</location>
    </subcellularLocation>
</comment>
<accession>A0ABU6K064</accession>
<dbReference type="Pfam" id="PF12631">
    <property type="entry name" value="MnmE_helical"/>
    <property type="match status" value="1"/>
</dbReference>
<dbReference type="NCBIfam" id="TIGR00231">
    <property type="entry name" value="small_GTP"/>
    <property type="match status" value="1"/>
</dbReference>
<evidence type="ECO:0000256" key="6">
    <source>
        <dbReference type="HAMAP-Rule" id="MF_00379"/>
    </source>
</evidence>
<dbReference type="InterPro" id="IPR018948">
    <property type="entry name" value="GTP-bd_TrmE_N"/>
</dbReference>
<dbReference type="Pfam" id="PF10396">
    <property type="entry name" value="TrmE_N"/>
    <property type="match status" value="1"/>
</dbReference>
<keyword evidence="3 6" id="KW-0547">Nucleotide-binding</keyword>
<feature type="binding site" evidence="6">
    <location>
        <position position="254"/>
    </location>
    <ligand>
        <name>K(+)</name>
        <dbReference type="ChEBI" id="CHEBI:29103"/>
    </ligand>
</feature>
<feature type="binding site" evidence="6">
    <location>
        <position position="258"/>
    </location>
    <ligand>
        <name>Mg(2+)</name>
        <dbReference type="ChEBI" id="CHEBI:18420"/>
    </ligand>
</feature>
<feature type="binding site" evidence="6">
    <location>
        <position position="237"/>
    </location>
    <ligand>
        <name>Mg(2+)</name>
        <dbReference type="ChEBI" id="CHEBI:18420"/>
    </ligand>
</feature>
<dbReference type="Gene3D" id="1.20.120.430">
    <property type="entry name" value="tRNA modification GTPase MnmE domain 2"/>
    <property type="match status" value="1"/>
</dbReference>
<keyword evidence="6" id="KW-0460">Magnesium</keyword>
<comment type="caution">
    <text evidence="9">The sequence shown here is derived from an EMBL/GenBank/DDBJ whole genome shotgun (WGS) entry which is preliminary data.</text>
</comment>
<feature type="binding site" evidence="6">
    <location>
        <begin position="252"/>
        <end position="258"/>
    </location>
    <ligand>
        <name>GTP</name>
        <dbReference type="ChEBI" id="CHEBI:37565"/>
    </ligand>
</feature>
<comment type="similarity">
    <text evidence="1 6 7">Belongs to the TRAFAC class TrmE-Era-EngA-EngB-Septin-like GTPase superfamily. TrmE GTPase family.</text>
</comment>
<dbReference type="InterPro" id="IPR027368">
    <property type="entry name" value="MnmE_dom2"/>
</dbReference>
<reference evidence="9 10" key="1">
    <citation type="submission" date="2024-01" db="EMBL/GenBank/DDBJ databases">
        <title>Uliginosibacterium soil sp. nov.</title>
        <authorList>
            <person name="Lv Y."/>
        </authorList>
    </citation>
    <scope>NUCLEOTIDE SEQUENCE [LARGE SCALE GENOMIC DNA]</scope>
    <source>
        <strain evidence="9 10">H3</strain>
    </source>
</reference>
<feature type="binding site" evidence="6">
    <location>
        <position position="25"/>
    </location>
    <ligand>
        <name>(6S)-5-formyl-5,6,7,8-tetrahydrofolate</name>
        <dbReference type="ChEBI" id="CHEBI:57457"/>
    </ligand>
</feature>
<feature type="binding site" evidence="6">
    <location>
        <begin position="277"/>
        <end position="280"/>
    </location>
    <ligand>
        <name>GTP</name>
        <dbReference type="ChEBI" id="CHEBI:37565"/>
    </ligand>
</feature>
<dbReference type="HAMAP" id="MF_00379">
    <property type="entry name" value="GTPase_MnmE"/>
    <property type="match status" value="1"/>
</dbReference>
<dbReference type="PANTHER" id="PTHR42714:SF2">
    <property type="entry name" value="TRNA MODIFICATION GTPASE GTPBP3, MITOCHONDRIAL"/>
    <property type="match status" value="1"/>
</dbReference>
<dbReference type="CDD" id="cd04164">
    <property type="entry name" value="trmE"/>
    <property type="match status" value="1"/>
</dbReference>
<dbReference type="InterPro" id="IPR027266">
    <property type="entry name" value="TrmE/GcvT-like"/>
</dbReference>
<dbReference type="InterPro" id="IPR004520">
    <property type="entry name" value="GTPase_MnmE"/>
</dbReference>
<evidence type="ECO:0000313" key="9">
    <source>
        <dbReference type="EMBL" id="MEC5385051.1"/>
    </source>
</evidence>
<keyword evidence="4 6" id="KW-0630">Potassium</keyword>
<dbReference type="PRINTS" id="PR00449">
    <property type="entry name" value="RASTRNSFRMNG"/>
</dbReference>
<sequence>MASQSKVVIAAIATPPGRGGVGVVRVSGPDLADFARRLTGRFSSNNSFPQVRKAHLCRFLAADDSALDEGLLLYFAAPNSYTGEDVVELQGHGGPVVMQMLLARCLELGARLAEPGEFTRRAFLNQKLDLAQAEGVIDLIDASTQAAARSALRSLSGVFSEQVHVWRDKLVDLRMLVEATLDFPEEEVDFLQAANAFVRLDALHAEVSAMLGRAQQGSLLRNGLQVVLAGQPNVGKSSLLNQLAGDDRAIVTDVAGTTRDVLRESIQVEGIPLHIIDTAGLRDTEDAVERIGIARTWKEIERADVVLRLVDARVGITAEDHEIDGRLPVGVPVIWVFNKSDLSATPAHEEPARESAIYLSAKTGVGIDLLRAALLRIAGWEGRAEDVILARERHLSALRTAANHVRTARQCSEQLDLMAEELRLAQEAVNAITGEFGADDLLGVIFSRFCIGK</sequence>
<dbReference type="PROSITE" id="PS51709">
    <property type="entry name" value="G_TRME"/>
    <property type="match status" value="1"/>
</dbReference>
<dbReference type="SUPFAM" id="SSF52540">
    <property type="entry name" value="P-loop containing nucleoside triphosphate hydrolases"/>
    <property type="match status" value="1"/>
</dbReference>
<evidence type="ECO:0000313" key="10">
    <source>
        <dbReference type="Proteomes" id="UP001331561"/>
    </source>
</evidence>
<feature type="binding site" evidence="6">
    <location>
        <position position="88"/>
    </location>
    <ligand>
        <name>(6S)-5-formyl-5,6,7,8-tetrahydrofolate</name>
        <dbReference type="ChEBI" id="CHEBI:57457"/>
    </ligand>
</feature>
<feature type="domain" description="TrmE-type G" evidence="8">
    <location>
        <begin position="223"/>
        <end position="379"/>
    </location>
</feature>
<keyword evidence="10" id="KW-1185">Reference proteome</keyword>
<dbReference type="NCBIfam" id="TIGR00450">
    <property type="entry name" value="mnmE_trmE_thdF"/>
    <property type="match status" value="1"/>
</dbReference>
<dbReference type="GO" id="GO:0016787">
    <property type="term" value="F:hydrolase activity"/>
    <property type="evidence" value="ECO:0007669"/>
    <property type="project" value="UniProtKB-KW"/>
</dbReference>
<name>A0ABU6K064_9RHOO</name>
<keyword evidence="6 9" id="KW-0378">Hydrolase</keyword>
<keyword evidence="6" id="KW-0963">Cytoplasm</keyword>
<comment type="cofactor">
    <cofactor evidence="6">
        <name>K(+)</name>
        <dbReference type="ChEBI" id="CHEBI:29103"/>
    </cofactor>
    <text evidence="6">Binds 1 potassium ion per subunit.</text>
</comment>
<dbReference type="EC" id="3.6.-.-" evidence="6"/>
<dbReference type="EMBL" id="JAYXHS010000001">
    <property type="protein sequence ID" value="MEC5385051.1"/>
    <property type="molecule type" value="Genomic_DNA"/>
</dbReference>
<feature type="binding site" evidence="6">
    <location>
        <begin position="233"/>
        <end position="238"/>
    </location>
    <ligand>
        <name>GTP</name>
        <dbReference type="ChEBI" id="CHEBI:37565"/>
    </ligand>
</feature>
<keyword evidence="2 6" id="KW-0819">tRNA processing</keyword>
<dbReference type="PANTHER" id="PTHR42714">
    <property type="entry name" value="TRNA MODIFICATION GTPASE GTPBP3"/>
    <property type="match status" value="1"/>
</dbReference>
<feature type="binding site" evidence="6">
    <location>
        <position position="453"/>
    </location>
    <ligand>
        <name>(6S)-5-formyl-5,6,7,8-tetrahydrofolate</name>
        <dbReference type="ChEBI" id="CHEBI:57457"/>
    </ligand>
</feature>
<dbReference type="Gene3D" id="3.40.50.300">
    <property type="entry name" value="P-loop containing nucleotide triphosphate hydrolases"/>
    <property type="match status" value="1"/>
</dbReference>
<dbReference type="InterPro" id="IPR006073">
    <property type="entry name" value="GTP-bd"/>
</dbReference>
<comment type="subunit">
    <text evidence="6">Homodimer. Heterotetramer of two MnmE and two MnmG subunits.</text>
</comment>
<evidence type="ECO:0000256" key="5">
    <source>
        <dbReference type="ARBA" id="ARBA00023134"/>
    </source>
</evidence>
<dbReference type="InterPro" id="IPR031168">
    <property type="entry name" value="G_TrmE"/>
</dbReference>
<dbReference type="Pfam" id="PF01926">
    <property type="entry name" value="MMR_HSR1"/>
    <property type="match status" value="1"/>
</dbReference>
<dbReference type="RefSeq" id="WP_327598015.1">
    <property type="nucleotide sequence ID" value="NZ_JAYXHS010000001.1"/>
</dbReference>
<dbReference type="Gene3D" id="3.30.1360.120">
    <property type="entry name" value="Probable tRNA modification gtpase trme, domain 1"/>
    <property type="match status" value="1"/>
</dbReference>
<protein>
    <recommendedName>
        <fullName evidence="6">tRNA modification GTPase MnmE</fullName>
        <ecNumber evidence="6">3.6.-.-</ecNumber>
    </recommendedName>
</protein>
<dbReference type="InterPro" id="IPR005225">
    <property type="entry name" value="Small_GTP-bd"/>
</dbReference>
<comment type="function">
    <text evidence="6">Exhibits a very high intrinsic GTPase hydrolysis rate. Involved in the addition of a carboxymethylaminomethyl (cmnm) group at the wobble position (U34) of certain tRNAs, forming tRNA-cmnm(5)s(2)U34.</text>
</comment>
<keyword evidence="6" id="KW-0479">Metal-binding</keyword>
<dbReference type="InterPro" id="IPR025867">
    <property type="entry name" value="MnmE_helical"/>
</dbReference>
<evidence type="ECO:0000256" key="1">
    <source>
        <dbReference type="ARBA" id="ARBA00011043"/>
    </source>
</evidence>
<dbReference type="InterPro" id="IPR027417">
    <property type="entry name" value="P-loop_NTPase"/>
</dbReference>
<feature type="binding site" evidence="6">
    <location>
        <position position="257"/>
    </location>
    <ligand>
        <name>K(+)</name>
        <dbReference type="ChEBI" id="CHEBI:29103"/>
    </ligand>
</feature>
<evidence type="ECO:0000256" key="4">
    <source>
        <dbReference type="ARBA" id="ARBA00022958"/>
    </source>
</evidence>
<feature type="binding site" evidence="6">
    <location>
        <position position="233"/>
    </location>
    <ligand>
        <name>K(+)</name>
        <dbReference type="ChEBI" id="CHEBI:29103"/>
    </ligand>
</feature>